<sequence length="961" mass="109046">MSSSNSIYNTKCYCTVCGDNEEGFTYVTRRTVQHHNKRARVDAVFTSSRDSQREMMEVDSESVMTYQPGPVEEGGQTNVPVLEIESMPANDVSIENRDDDNEISVENDDGASDDEDVVELELEELDAEAPFEAPGMPENPVHKFIAIFTVLFTSRYVVNKGSIVLIEFINELLKIYEQDFQLPTSLLGLQRMTGFSEISKGIHRFVACQDCHQIYDECMTVPPTCVFQKLGSNSVCGCKLVKESSVGALAPKRVFVYQSVKHAMKTLFLRPGFEARIRHWNSDLKIPQTMCDVYDGAMWKDVKDINGAQFTADPRSLMLALNIDWFQPFDGVVYSCGAIYLVINNLPREERFKPENTILVGLMPGPKEPKSEEINHYLEPLVDELNELYVGMNIPTFERPTGASVRAALMMVACDIPAARKTSGFTAHNSTCACYKCNHQFSRLEGTTSVDFRGFEFAEWRLASGAENRVHAEVWKSASTSSERHQLEVENGVRWSQLHRLGYFDLVRGTIIDPMHNLFLGTAKRMVEKWTASGLIVDRDLREMQKIAETMVLPVGYSMLKTKIGKGFPRMKADEWKSWVLVYSPVLLKYVLPPANFANWIDFVDACRILVKPTITYDDVESAHLHLQQFCQSCETLYPATILTCNMHLHLHLRDTVRDFGPVYGYWLFGFERFNGLLKNINTNRRDGFEMTYMRNFLEDAYKSDYVNAVFPNSSQVLFSPVLQKLTSTTPTILSSPSTTYCTFDLQDFLRLSNDATILVKGNEPLPPSAFPLLTSKPSSISDVHYPFLLEYYKKQYDIPDLVDYRHASLSPFFVDNQIGKLKSIDILGQTYVGKNSSVSRGSFVQALFLGRYGDHANAYTGQIQYMFTHSFMPPTNQTICSSHGIQHTEHVFAFVRWLPLSSDRSREDDGVDICLPEFSDDDYQCILPVHRILLEVATAKYTKNNETTTLVIPLPKKQYA</sequence>
<accession>A0A8H7QFI8</accession>
<proteinExistence type="predicted"/>
<dbReference type="Pfam" id="PF02992">
    <property type="entry name" value="Transposase_21"/>
    <property type="match status" value="1"/>
</dbReference>
<evidence type="ECO:0008006" key="4">
    <source>
        <dbReference type="Google" id="ProtNLM"/>
    </source>
</evidence>
<keyword evidence="3" id="KW-1185">Reference proteome</keyword>
<dbReference type="EMBL" id="JAEPRD010000468">
    <property type="protein sequence ID" value="KAG2191149.1"/>
    <property type="molecule type" value="Genomic_DNA"/>
</dbReference>
<name>A0A8H7QFI8_9FUNG</name>
<dbReference type="PANTHER" id="PTHR46579:SF2">
    <property type="entry name" value="C2H2-TYPE DOMAIN-CONTAINING PROTEIN"/>
    <property type="match status" value="1"/>
</dbReference>
<evidence type="ECO:0000313" key="3">
    <source>
        <dbReference type="Proteomes" id="UP000603453"/>
    </source>
</evidence>
<gene>
    <name evidence="2" type="ORF">INT47_012155</name>
</gene>
<dbReference type="InterPro" id="IPR004242">
    <property type="entry name" value="Transposase_21"/>
</dbReference>
<evidence type="ECO:0000256" key="1">
    <source>
        <dbReference type="SAM" id="MobiDB-lite"/>
    </source>
</evidence>
<dbReference type="PANTHER" id="PTHR46579">
    <property type="entry name" value="F5/8 TYPE C DOMAIN-CONTAINING PROTEIN-RELATED"/>
    <property type="match status" value="1"/>
</dbReference>
<evidence type="ECO:0000313" key="2">
    <source>
        <dbReference type="EMBL" id="KAG2191149.1"/>
    </source>
</evidence>
<dbReference type="OrthoDB" id="2288984at2759"/>
<protein>
    <recommendedName>
        <fullName evidence="4">Transposase domain-containing protein</fullName>
    </recommendedName>
</protein>
<dbReference type="AlphaFoldDB" id="A0A8H7QFI8"/>
<dbReference type="Proteomes" id="UP000603453">
    <property type="component" value="Unassembled WGS sequence"/>
</dbReference>
<reference evidence="2" key="1">
    <citation type="submission" date="2020-12" db="EMBL/GenBank/DDBJ databases">
        <title>Metabolic potential, ecology and presence of endohyphal bacteria is reflected in genomic diversity of Mucoromycotina.</title>
        <authorList>
            <person name="Muszewska A."/>
            <person name="Okrasinska A."/>
            <person name="Steczkiewicz K."/>
            <person name="Drgas O."/>
            <person name="Orlowska M."/>
            <person name="Perlinska-Lenart U."/>
            <person name="Aleksandrzak-Piekarczyk T."/>
            <person name="Szatraj K."/>
            <person name="Zielenkiewicz U."/>
            <person name="Pilsyk S."/>
            <person name="Malc E."/>
            <person name="Mieczkowski P."/>
            <person name="Kruszewska J.S."/>
            <person name="Biernat P."/>
            <person name="Pawlowska J."/>
        </authorList>
    </citation>
    <scope>NUCLEOTIDE SEQUENCE</scope>
    <source>
        <strain evidence="2">WA0000017839</strain>
    </source>
</reference>
<comment type="caution">
    <text evidence="2">The sequence shown here is derived from an EMBL/GenBank/DDBJ whole genome shotgun (WGS) entry which is preliminary data.</text>
</comment>
<organism evidence="2 3">
    <name type="scientific">Mucor saturninus</name>
    <dbReference type="NCBI Taxonomy" id="64648"/>
    <lineage>
        <taxon>Eukaryota</taxon>
        <taxon>Fungi</taxon>
        <taxon>Fungi incertae sedis</taxon>
        <taxon>Mucoromycota</taxon>
        <taxon>Mucoromycotina</taxon>
        <taxon>Mucoromycetes</taxon>
        <taxon>Mucorales</taxon>
        <taxon>Mucorineae</taxon>
        <taxon>Mucoraceae</taxon>
        <taxon>Mucor</taxon>
    </lineage>
</organism>
<feature type="compositionally biased region" description="Acidic residues" evidence="1">
    <location>
        <begin position="97"/>
        <end position="114"/>
    </location>
</feature>
<feature type="region of interest" description="Disordered" evidence="1">
    <location>
        <begin position="90"/>
        <end position="114"/>
    </location>
</feature>